<dbReference type="EMBL" id="JARBHB010000005">
    <property type="protein sequence ID" value="KAJ8882511.1"/>
    <property type="molecule type" value="Genomic_DNA"/>
</dbReference>
<evidence type="ECO:0000256" key="2">
    <source>
        <dbReference type="SAM" id="MobiDB-lite"/>
    </source>
</evidence>
<evidence type="ECO:0000313" key="4">
    <source>
        <dbReference type="EMBL" id="KAJ8882511.1"/>
    </source>
</evidence>
<dbReference type="SUPFAM" id="SSF53098">
    <property type="entry name" value="Ribonuclease H-like"/>
    <property type="match status" value="1"/>
</dbReference>
<dbReference type="InterPro" id="IPR012337">
    <property type="entry name" value="RNaseH-like_sf"/>
</dbReference>
<accession>A0ABQ9HDV4</accession>
<protein>
    <recommendedName>
        <fullName evidence="3">CCHC-type domain-containing protein</fullName>
    </recommendedName>
</protein>
<dbReference type="Pfam" id="PF00098">
    <property type="entry name" value="zf-CCHC"/>
    <property type="match status" value="1"/>
</dbReference>
<dbReference type="PROSITE" id="PS50158">
    <property type="entry name" value="ZF_CCHC"/>
    <property type="match status" value="1"/>
</dbReference>
<keyword evidence="1" id="KW-0479">Metal-binding</keyword>
<keyword evidence="1" id="KW-0862">Zinc</keyword>
<feature type="domain" description="CCHC-type" evidence="3">
    <location>
        <begin position="188"/>
        <end position="203"/>
    </location>
</feature>
<dbReference type="PANTHER" id="PTHR42648">
    <property type="entry name" value="TRANSPOSASE, PUTATIVE-RELATED"/>
    <property type="match status" value="1"/>
</dbReference>
<dbReference type="Pfam" id="PF13976">
    <property type="entry name" value="gag_pre-integrs"/>
    <property type="match status" value="1"/>
</dbReference>
<keyword evidence="1" id="KW-0863">Zinc-finger</keyword>
<organism evidence="4 5">
    <name type="scientific">Dryococelus australis</name>
    <dbReference type="NCBI Taxonomy" id="614101"/>
    <lineage>
        <taxon>Eukaryota</taxon>
        <taxon>Metazoa</taxon>
        <taxon>Ecdysozoa</taxon>
        <taxon>Arthropoda</taxon>
        <taxon>Hexapoda</taxon>
        <taxon>Insecta</taxon>
        <taxon>Pterygota</taxon>
        <taxon>Neoptera</taxon>
        <taxon>Polyneoptera</taxon>
        <taxon>Phasmatodea</taxon>
        <taxon>Verophasmatodea</taxon>
        <taxon>Anareolatae</taxon>
        <taxon>Phasmatidae</taxon>
        <taxon>Eurycanthinae</taxon>
        <taxon>Dryococelus</taxon>
    </lineage>
</organism>
<dbReference type="InterPro" id="IPR057670">
    <property type="entry name" value="SH3_retrovirus"/>
</dbReference>
<keyword evidence="5" id="KW-1185">Reference proteome</keyword>
<dbReference type="Gene3D" id="3.30.420.10">
    <property type="entry name" value="Ribonuclease H-like superfamily/Ribonuclease H"/>
    <property type="match status" value="1"/>
</dbReference>
<dbReference type="Gene3D" id="4.10.60.10">
    <property type="entry name" value="Zinc finger, CCHC-type"/>
    <property type="match status" value="1"/>
</dbReference>
<proteinExistence type="predicted"/>
<sequence length="656" mass="74752">MSMASEYFAHVEKLKGHSDFSIWKFQIVVLLKAVDLNNVVSTEVRGGEQDTNWGKEDGKPQRYIVRTIYKCNIQFIMSCDSSMGMFDKLCSIYERDSSHNKSLLLQNFFSYKIDKIASGLSDLQNLSVKLKSLGLTLGIFLTAWESTPKSDRTLSNLTARLLAEEERGHTSSTHDNVTFKTANKNIDCFKCNKRGHIARNCKKKKQLGCKICRDDNHTEQNCYSRDRNNKPSTSNRDKIAFIPESIGGNPEGYWVLDSGCTSHMINNSDSLTNVTEISKYVYQECVLKNVLYVPGLTRNLISVQKITENGGVKFTDNGVEILKCRTKITGEKDNSGKTFLSESKQTSELNLWHRRIGHFNFYSMKKLATLSSGLKKLIFYTSEIQSKTFLTSKQTRKHFGKERERERERDRDRERYHYKLYTLVCGPLDTTRDGFSSPIGVEKGGIKIDYGPAATPQLNGRAERLNSTRMNKTRAFLFNSGLEKVLWGEALCTATFLMNRNPSATVDTTPVELWYGKRPALSNQNYSGLWNMQKIYKMLGKLDKRCDKPIMVGYTTNGYRLWNSEKKEIKLSRYVTFVESTEVSATNNSPQNIIADTFSLVDSEETSLRLADNMEVRRNTDMLQDDVVDEPFNVYPSDQDTAKTSEMLDSLPETTT</sequence>
<dbReference type="InterPro" id="IPR025724">
    <property type="entry name" value="GAG-pre-integrase_dom"/>
</dbReference>
<dbReference type="InterPro" id="IPR036875">
    <property type="entry name" value="Znf_CCHC_sf"/>
</dbReference>
<evidence type="ECO:0000313" key="5">
    <source>
        <dbReference type="Proteomes" id="UP001159363"/>
    </source>
</evidence>
<evidence type="ECO:0000259" key="3">
    <source>
        <dbReference type="PROSITE" id="PS50158"/>
    </source>
</evidence>
<evidence type="ECO:0000256" key="1">
    <source>
        <dbReference type="PROSITE-ProRule" id="PRU00047"/>
    </source>
</evidence>
<gene>
    <name evidence="4" type="ORF">PR048_014322</name>
</gene>
<dbReference type="PANTHER" id="PTHR42648:SF28">
    <property type="entry name" value="TRANSPOSON-ENCODED PROTEIN WITH RIBONUCLEASE H-LIKE AND RETROVIRUS ZINC FINGER-LIKE DOMAINS"/>
    <property type="match status" value="1"/>
</dbReference>
<dbReference type="Pfam" id="PF14223">
    <property type="entry name" value="Retrotran_gag_2"/>
    <property type="match status" value="1"/>
</dbReference>
<name>A0ABQ9HDV4_9NEOP</name>
<dbReference type="InterPro" id="IPR036397">
    <property type="entry name" value="RNaseH_sf"/>
</dbReference>
<dbReference type="SMART" id="SM00343">
    <property type="entry name" value="ZnF_C2HC"/>
    <property type="match status" value="2"/>
</dbReference>
<reference evidence="4 5" key="1">
    <citation type="submission" date="2023-02" db="EMBL/GenBank/DDBJ databases">
        <title>LHISI_Scaffold_Assembly.</title>
        <authorList>
            <person name="Stuart O.P."/>
            <person name="Cleave R."/>
            <person name="Magrath M.J.L."/>
            <person name="Mikheyev A.S."/>
        </authorList>
    </citation>
    <scope>NUCLEOTIDE SEQUENCE [LARGE SCALE GENOMIC DNA]</scope>
    <source>
        <strain evidence="4">Daus_M_001</strain>
        <tissue evidence="4">Leg muscle</tissue>
    </source>
</reference>
<dbReference type="InterPro" id="IPR039537">
    <property type="entry name" value="Retrotran_Ty1/copia-like"/>
</dbReference>
<dbReference type="InterPro" id="IPR001878">
    <property type="entry name" value="Znf_CCHC"/>
</dbReference>
<dbReference type="SUPFAM" id="SSF57756">
    <property type="entry name" value="Retrovirus zinc finger-like domains"/>
    <property type="match status" value="1"/>
</dbReference>
<dbReference type="Pfam" id="PF25597">
    <property type="entry name" value="SH3_retrovirus"/>
    <property type="match status" value="1"/>
</dbReference>
<feature type="region of interest" description="Disordered" evidence="2">
    <location>
        <begin position="633"/>
        <end position="656"/>
    </location>
</feature>
<dbReference type="Proteomes" id="UP001159363">
    <property type="component" value="Chromosome 4"/>
</dbReference>
<comment type="caution">
    <text evidence="4">The sequence shown here is derived from an EMBL/GenBank/DDBJ whole genome shotgun (WGS) entry which is preliminary data.</text>
</comment>